<evidence type="ECO:0000256" key="5">
    <source>
        <dbReference type="SAM" id="MobiDB-lite"/>
    </source>
</evidence>
<feature type="transmembrane region" description="Helical" evidence="6">
    <location>
        <begin position="103"/>
        <end position="132"/>
    </location>
</feature>
<dbReference type="EMBL" id="CP026255">
    <property type="protein sequence ID" value="AWP12133.1"/>
    <property type="molecule type" value="Genomic_DNA"/>
</dbReference>
<dbReference type="Pfam" id="PF04103">
    <property type="entry name" value="CD20"/>
    <property type="match status" value="1"/>
</dbReference>
<protein>
    <submittedName>
        <fullName evidence="7">Uncharacterized protein</fullName>
    </submittedName>
</protein>
<dbReference type="AlphaFoldDB" id="A0A2U9C7D6"/>
<keyword evidence="8" id="KW-1185">Reference proteome</keyword>
<feature type="transmembrane region" description="Helical" evidence="6">
    <location>
        <begin position="42"/>
        <end position="62"/>
    </location>
</feature>
<keyword evidence="3 6" id="KW-1133">Transmembrane helix</keyword>
<name>A0A2U9C7D6_SCOMX</name>
<feature type="transmembrane region" description="Helical" evidence="6">
    <location>
        <begin position="74"/>
        <end position="91"/>
    </location>
</feature>
<gene>
    <name evidence="7" type="ORF">SMAX5B_008831</name>
</gene>
<evidence type="ECO:0000256" key="1">
    <source>
        <dbReference type="ARBA" id="ARBA00004141"/>
    </source>
</evidence>
<dbReference type="GO" id="GO:0016020">
    <property type="term" value="C:membrane"/>
    <property type="evidence" value="ECO:0007669"/>
    <property type="project" value="UniProtKB-SubCell"/>
</dbReference>
<keyword evidence="2 6" id="KW-0812">Transmembrane</keyword>
<evidence type="ECO:0000256" key="6">
    <source>
        <dbReference type="SAM" id="Phobius"/>
    </source>
</evidence>
<feature type="transmembrane region" description="Helical" evidence="6">
    <location>
        <begin position="152"/>
        <end position="173"/>
    </location>
</feature>
<comment type="subcellular location">
    <subcellularLocation>
        <location evidence="1">Membrane</location>
        <topology evidence="1">Multi-pass membrane protein</topology>
    </subcellularLocation>
</comment>
<organism evidence="7 8">
    <name type="scientific">Scophthalmus maximus</name>
    <name type="common">Turbot</name>
    <name type="synonym">Psetta maxima</name>
    <dbReference type="NCBI Taxonomy" id="52904"/>
    <lineage>
        <taxon>Eukaryota</taxon>
        <taxon>Metazoa</taxon>
        <taxon>Chordata</taxon>
        <taxon>Craniata</taxon>
        <taxon>Vertebrata</taxon>
        <taxon>Euteleostomi</taxon>
        <taxon>Actinopterygii</taxon>
        <taxon>Neopterygii</taxon>
        <taxon>Teleostei</taxon>
        <taxon>Neoteleostei</taxon>
        <taxon>Acanthomorphata</taxon>
        <taxon>Carangaria</taxon>
        <taxon>Pleuronectiformes</taxon>
        <taxon>Pleuronectoidei</taxon>
        <taxon>Scophthalmidae</taxon>
        <taxon>Scophthalmus</taxon>
    </lineage>
</organism>
<evidence type="ECO:0000313" key="8">
    <source>
        <dbReference type="Proteomes" id="UP000246464"/>
    </source>
</evidence>
<accession>A0A2U9C7D6</accession>
<sequence length="204" mass="22531">MEGTEPTTRVGTTGKHGIQEADSRELMSSKPLHRFVKREPRCLGIVLLMFGCAELLMGFHLASEDLPNSCVIYIPFWQGALFLVCGNLSIYTEIHPSKKMVTVCLAMYVVALLGTIVSIGYRIFCFSHLAYLKGMSSYSQEKEWAVIRIQQLLGVEGLLFTSSWCVVVLLIFLSSVARFALKSTQTQVIVQCIPAPAQSATTST</sequence>
<dbReference type="InterPro" id="IPR007237">
    <property type="entry name" value="CD20-like"/>
</dbReference>
<feature type="compositionally biased region" description="Polar residues" evidence="5">
    <location>
        <begin position="1"/>
        <end position="11"/>
    </location>
</feature>
<keyword evidence="4 6" id="KW-0472">Membrane</keyword>
<evidence type="ECO:0000256" key="4">
    <source>
        <dbReference type="ARBA" id="ARBA00023136"/>
    </source>
</evidence>
<proteinExistence type="predicted"/>
<evidence type="ECO:0000256" key="3">
    <source>
        <dbReference type="ARBA" id="ARBA00022989"/>
    </source>
</evidence>
<evidence type="ECO:0000256" key="2">
    <source>
        <dbReference type="ARBA" id="ARBA00022692"/>
    </source>
</evidence>
<dbReference type="Proteomes" id="UP000246464">
    <property type="component" value="Chromosome 13"/>
</dbReference>
<dbReference type="EMBL" id="CP026255">
    <property type="protein sequence ID" value="AWP12132.1"/>
    <property type="molecule type" value="Genomic_DNA"/>
</dbReference>
<feature type="region of interest" description="Disordered" evidence="5">
    <location>
        <begin position="1"/>
        <end position="20"/>
    </location>
</feature>
<evidence type="ECO:0000313" key="7">
    <source>
        <dbReference type="EMBL" id="AWP12133.1"/>
    </source>
</evidence>
<reference evidence="7 8" key="1">
    <citation type="submission" date="2017-12" db="EMBL/GenBank/DDBJ databases">
        <title>Integrating genomic resources of turbot (Scophthalmus maximus) in depth evaluation of genetic and physical mapping variation across individuals.</title>
        <authorList>
            <person name="Martinez P."/>
        </authorList>
    </citation>
    <scope>NUCLEOTIDE SEQUENCE [LARGE SCALE GENOMIC DNA]</scope>
</reference>